<protein>
    <recommendedName>
        <fullName evidence="7">Serpin domain-containing protein</fullName>
    </recommendedName>
</protein>
<feature type="chain" id="PRO_5008581570" description="Serpin domain-containing protein" evidence="6">
    <location>
        <begin position="22"/>
        <end position="466"/>
    </location>
</feature>
<dbReference type="InterPro" id="IPR036186">
    <property type="entry name" value="Serpin_sf"/>
</dbReference>
<dbReference type="InterPro" id="IPR023796">
    <property type="entry name" value="Serpin_dom"/>
</dbReference>
<dbReference type="EMBL" id="GEDC01007440">
    <property type="protein sequence ID" value="JAS29858.1"/>
    <property type="molecule type" value="Transcribed_RNA"/>
</dbReference>
<gene>
    <name evidence="8" type="ORF">g.35747</name>
</gene>
<reference evidence="8" key="1">
    <citation type="submission" date="2015-12" db="EMBL/GenBank/DDBJ databases">
        <title>De novo transcriptome assembly of four potential Pierce s Disease insect vectors from Arizona vineyards.</title>
        <authorList>
            <person name="Tassone E.E."/>
        </authorList>
    </citation>
    <scope>NUCLEOTIDE SEQUENCE</scope>
</reference>
<feature type="domain" description="Serpin" evidence="7">
    <location>
        <begin position="45"/>
        <end position="404"/>
    </location>
</feature>
<keyword evidence="6" id="KW-0732">Signal</keyword>
<dbReference type="InterPro" id="IPR023795">
    <property type="entry name" value="Serpin_CS"/>
</dbReference>
<evidence type="ECO:0000256" key="2">
    <source>
        <dbReference type="ARBA" id="ARBA00022690"/>
    </source>
</evidence>
<dbReference type="GO" id="GO:0004867">
    <property type="term" value="F:serine-type endopeptidase inhibitor activity"/>
    <property type="evidence" value="ECO:0007669"/>
    <property type="project" value="UniProtKB-KW"/>
</dbReference>
<dbReference type="InterPro" id="IPR042178">
    <property type="entry name" value="Serpin_sf_1"/>
</dbReference>
<sequence length="466" mass="53018">MRAWIITLLTGVVITLTASHAEHDRFGVPTNLQEINMERFNYFDSELLQKLGVQNNDNFVISTASIKSILGLLTEAAQGKTYEELVTIMRLPENQKDVQTVLHEFQSSLNNSNDMITMRSANRIFVSQNLTPDPRYKKLIKDYYRADIDRTNFATPELTALNINNWVKSHTHGFITKLIDPASIQPQENLILANAIYFKGDWQEEFLPERTMVECFYPTPEFCKKAYMMSMTANINHTYYPALNAQAIQLPYQGGKYSMIVILPTKRNNIFNLNRDLSHRSIKDIVRTMAEREIMLKLPRFSIEFKSDLVPVLKSMGIQDLFSETSNLPGIVLEQKPAQVNAFLHTAKIEVNEKGTKAGAASAASVVTLMSTYVPQFIADHPFFFYIYDQETNTILFSGRLTAPDVVDESNQLGGAEILSSPVHKKPTIVSNEPYSRQYPYTDNKPMHQTRSVDNSQNEKFISFPA</sequence>
<keyword evidence="3" id="KW-0722">Serine protease inhibitor</keyword>
<feature type="region of interest" description="Disordered" evidence="5">
    <location>
        <begin position="429"/>
        <end position="457"/>
    </location>
</feature>
<dbReference type="InterPro" id="IPR042185">
    <property type="entry name" value="Serpin_sf_2"/>
</dbReference>
<dbReference type="Pfam" id="PF00079">
    <property type="entry name" value="Serpin"/>
    <property type="match status" value="1"/>
</dbReference>
<organism evidence="8">
    <name type="scientific">Clastoptera arizonana</name>
    <name type="common">Arizona spittle bug</name>
    <dbReference type="NCBI Taxonomy" id="38151"/>
    <lineage>
        <taxon>Eukaryota</taxon>
        <taxon>Metazoa</taxon>
        <taxon>Ecdysozoa</taxon>
        <taxon>Arthropoda</taxon>
        <taxon>Hexapoda</taxon>
        <taxon>Insecta</taxon>
        <taxon>Pterygota</taxon>
        <taxon>Neoptera</taxon>
        <taxon>Paraneoptera</taxon>
        <taxon>Hemiptera</taxon>
        <taxon>Auchenorrhyncha</taxon>
        <taxon>Cercopoidea</taxon>
        <taxon>Clastopteridae</taxon>
        <taxon>Clastoptera</taxon>
    </lineage>
</organism>
<evidence type="ECO:0000313" key="8">
    <source>
        <dbReference type="EMBL" id="JAS29858.1"/>
    </source>
</evidence>
<proteinExistence type="inferred from homology"/>
<evidence type="ECO:0000259" key="7">
    <source>
        <dbReference type="SMART" id="SM00093"/>
    </source>
</evidence>
<dbReference type="GO" id="GO:0005615">
    <property type="term" value="C:extracellular space"/>
    <property type="evidence" value="ECO:0007669"/>
    <property type="project" value="InterPro"/>
</dbReference>
<dbReference type="Gene3D" id="2.30.39.10">
    <property type="entry name" value="Alpha-1-antitrypsin, domain 1"/>
    <property type="match status" value="1"/>
</dbReference>
<comment type="similarity">
    <text evidence="1 4">Belongs to the serpin family.</text>
</comment>
<dbReference type="InterPro" id="IPR000215">
    <property type="entry name" value="Serpin_fam"/>
</dbReference>
<evidence type="ECO:0000256" key="5">
    <source>
        <dbReference type="SAM" id="MobiDB-lite"/>
    </source>
</evidence>
<evidence type="ECO:0000256" key="3">
    <source>
        <dbReference type="ARBA" id="ARBA00022900"/>
    </source>
</evidence>
<dbReference type="AlphaFoldDB" id="A0A1B6DVY9"/>
<accession>A0A1B6DVY9</accession>
<feature type="signal peptide" evidence="6">
    <location>
        <begin position="1"/>
        <end position="21"/>
    </location>
</feature>
<evidence type="ECO:0000256" key="1">
    <source>
        <dbReference type="ARBA" id="ARBA00009500"/>
    </source>
</evidence>
<evidence type="ECO:0000256" key="6">
    <source>
        <dbReference type="SAM" id="SignalP"/>
    </source>
</evidence>
<dbReference type="SMART" id="SM00093">
    <property type="entry name" value="SERPIN"/>
    <property type="match status" value="1"/>
</dbReference>
<name>A0A1B6DVY9_9HEMI</name>
<evidence type="ECO:0000256" key="4">
    <source>
        <dbReference type="RuleBase" id="RU000411"/>
    </source>
</evidence>
<keyword evidence="2" id="KW-0646">Protease inhibitor</keyword>
<dbReference type="Gene3D" id="3.30.497.10">
    <property type="entry name" value="Antithrombin, subunit I, domain 2"/>
    <property type="match status" value="1"/>
</dbReference>
<dbReference type="SUPFAM" id="SSF56574">
    <property type="entry name" value="Serpins"/>
    <property type="match status" value="1"/>
</dbReference>
<dbReference type="PANTHER" id="PTHR11461">
    <property type="entry name" value="SERINE PROTEASE INHIBITOR, SERPIN"/>
    <property type="match status" value="1"/>
</dbReference>
<dbReference type="PANTHER" id="PTHR11461:SF211">
    <property type="entry name" value="GH10112P-RELATED"/>
    <property type="match status" value="1"/>
</dbReference>
<dbReference type="PROSITE" id="PS00284">
    <property type="entry name" value="SERPIN"/>
    <property type="match status" value="1"/>
</dbReference>